<dbReference type="GO" id="GO:0005829">
    <property type="term" value="C:cytosol"/>
    <property type="evidence" value="ECO:0007669"/>
    <property type="project" value="TreeGrafter"/>
</dbReference>
<feature type="region of interest" description="Disordered" evidence="14">
    <location>
        <begin position="1"/>
        <end position="21"/>
    </location>
</feature>
<feature type="compositionally biased region" description="Basic and acidic residues" evidence="14">
    <location>
        <begin position="332"/>
        <end position="367"/>
    </location>
</feature>
<keyword evidence="5" id="KW-0547">Nucleotide-binding</keyword>
<evidence type="ECO:0000256" key="9">
    <source>
        <dbReference type="ARBA" id="ARBA00022884"/>
    </source>
</evidence>
<dbReference type="GeneID" id="43597727"/>
<dbReference type="GO" id="GO:0003723">
    <property type="term" value="F:RNA binding"/>
    <property type="evidence" value="ECO:0007669"/>
    <property type="project" value="UniProtKB-KW"/>
</dbReference>
<feature type="compositionally biased region" description="Basic residues" evidence="14">
    <location>
        <begin position="576"/>
        <end position="590"/>
    </location>
</feature>
<comment type="similarity">
    <text evidence="11">Belongs to the DEAD box helicase family. DDX56/DBP9 subfamily.</text>
</comment>
<evidence type="ECO:0000256" key="2">
    <source>
        <dbReference type="ARBA" id="ARBA00004123"/>
    </source>
</evidence>
<sequence>MKRKLDANNVPSPAEDVKGSKEESTFASLGLDSRLLQGIAKQKFQTPTLVQTKAIPLALEGRDVLARAKTGSGKTAAYLLPILHLILKRKQTSSTQCTSALVLVPTRELAEQVTKTIEAFAAFCTKDIRAVNLTQKVSEAVQRSLLADSPDIVIATPARAFENLEGSALSLDSLAYLVIDEADLVLSYGYDEDLQNVAKVLPKGVQTILMSATLTSEVETLKGLFCRSPAILELDEPDNAGEGVSQYVVKCAEDEKFLLVYVIFKLKLIKGKCIIFVGDIDRCYRLKLFLEQFGIRSCILNSELPVNSRIHVVEEFNKNVYDIIIASDEHEIMGDEDTPKEKGVEESTSSKDVEKDDEGIEKPEAKLPPKKKRKTTEKDKEYGISRGIDFKNVACVLNFDLPTSPKSYTHRIGRTARAGQTGMALSFVIPAESYRKHVPTSIESAKDDEKVLAKIIKHQAKKGKEVKPYNFDMKQVEAFRYRMGDALRAVTRIAIREARTRELRQELIKSEKLKRHFEENPGDLHHLRHDGELRPARVQSHLKHVPDYLLPEGGRKALTSGEIGFVGFRKTTENRRRARSAKGRGKKPIGRKVDPLKTFKGKSRK</sequence>
<feature type="region of interest" description="Disordered" evidence="14">
    <location>
        <begin position="332"/>
        <end position="379"/>
    </location>
</feature>
<dbReference type="Pfam" id="PF00270">
    <property type="entry name" value="DEAD"/>
    <property type="match status" value="1"/>
</dbReference>
<name>A0A370TPK5_9HELO</name>
<dbReference type="InterPro" id="IPR014014">
    <property type="entry name" value="RNA_helicase_DEAD_Q_motif"/>
</dbReference>
<dbReference type="EC" id="3.6.4.13" evidence="3"/>
<dbReference type="RefSeq" id="XP_031870101.1">
    <property type="nucleotide sequence ID" value="XM_032013501.1"/>
</dbReference>
<dbReference type="GO" id="GO:0010467">
    <property type="term" value="P:gene expression"/>
    <property type="evidence" value="ECO:0007669"/>
    <property type="project" value="UniProtKB-ARBA"/>
</dbReference>
<dbReference type="Gene3D" id="3.40.50.300">
    <property type="entry name" value="P-loop containing nucleotide triphosphate hydrolases"/>
    <property type="match status" value="2"/>
</dbReference>
<evidence type="ECO:0000256" key="4">
    <source>
        <dbReference type="ARBA" id="ARBA00022517"/>
    </source>
</evidence>
<dbReference type="OrthoDB" id="1191041at2759"/>
<evidence type="ECO:0000256" key="11">
    <source>
        <dbReference type="ARBA" id="ARBA00038041"/>
    </source>
</evidence>
<evidence type="ECO:0000259" key="15">
    <source>
        <dbReference type="PROSITE" id="PS51192"/>
    </source>
</evidence>
<evidence type="ECO:0000256" key="3">
    <source>
        <dbReference type="ARBA" id="ARBA00012552"/>
    </source>
</evidence>
<dbReference type="CDD" id="cd17961">
    <property type="entry name" value="DEADc_DDX56"/>
    <property type="match status" value="1"/>
</dbReference>
<keyword evidence="10" id="KW-0539">Nucleus</keyword>
<dbReference type="Proteomes" id="UP000254866">
    <property type="component" value="Unassembled WGS sequence"/>
</dbReference>
<evidence type="ECO:0000259" key="17">
    <source>
        <dbReference type="PROSITE" id="PS51195"/>
    </source>
</evidence>
<dbReference type="GO" id="GO:0042254">
    <property type="term" value="P:ribosome biogenesis"/>
    <property type="evidence" value="ECO:0007669"/>
    <property type="project" value="UniProtKB-KW"/>
</dbReference>
<keyword evidence="4" id="KW-0690">Ribosome biogenesis</keyword>
<feature type="domain" description="DEAD-box RNA helicase Q" evidence="17">
    <location>
        <begin position="24"/>
        <end position="52"/>
    </location>
</feature>
<evidence type="ECO:0000256" key="6">
    <source>
        <dbReference type="ARBA" id="ARBA00022801"/>
    </source>
</evidence>
<dbReference type="PROSITE" id="PS51192">
    <property type="entry name" value="HELICASE_ATP_BIND_1"/>
    <property type="match status" value="1"/>
</dbReference>
<evidence type="ECO:0000256" key="5">
    <source>
        <dbReference type="ARBA" id="ARBA00022741"/>
    </source>
</evidence>
<evidence type="ECO:0000259" key="16">
    <source>
        <dbReference type="PROSITE" id="PS51194"/>
    </source>
</evidence>
<evidence type="ECO:0000256" key="12">
    <source>
        <dbReference type="ARBA" id="ARBA00047984"/>
    </source>
</evidence>
<keyword evidence="6 18" id="KW-0378">Hydrolase</keyword>
<protein>
    <recommendedName>
        <fullName evidence="3">RNA helicase</fullName>
        <ecNumber evidence="3">3.6.4.13</ecNumber>
    </recommendedName>
</protein>
<dbReference type="PANTHER" id="PTHR47959:SF21">
    <property type="entry name" value="DEAD-BOX HELICASE 56"/>
    <property type="match status" value="1"/>
</dbReference>
<dbReference type="PANTHER" id="PTHR47959">
    <property type="entry name" value="ATP-DEPENDENT RNA HELICASE RHLE-RELATED"/>
    <property type="match status" value="1"/>
</dbReference>
<dbReference type="CDD" id="cd18787">
    <property type="entry name" value="SF2_C_DEAD"/>
    <property type="match status" value="1"/>
</dbReference>
<dbReference type="EMBL" id="NPIC01000003">
    <property type="protein sequence ID" value="RDL37445.1"/>
    <property type="molecule type" value="Genomic_DNA"/>
</dbReference>
<evidence type="ECO:0000256" key="8">
    <source>
        <dbReference type="ARBA" id="ARBA00022840"/>
    </source>
</evidence>
<reference evidence="18 19" key="1">
    <citation type="journal article" date="2018" name="IMA Fungus">
        <title>IMA Genome-F 9: Draft genome sequence of Annulohypoxylon stygium, Aspergillus mulundensis, Berkeleyomyces basicola (syn. Thielaviopsis basicola), Ceratocystis smalleyi, two Cercospora beticola strains, Coleophoma cylindrospora, Fusarium fracticaudum, Phialophora cf. hyalina, and Morchella septimelata.</title>
        <authorList>
            <person name="Wingfield B.D."/>
            <person name="Bills G.F."/>
            <person name="Dong Y."/>
            <person name="Huang W."/>
            <person name="Nel W.J."/>
            <person name="Swalarsk-Parry B.S."/>
            <person name="Vaghefi N."/>
            <person name="Wilken P.M."/>
            <person name="An Z."/>
            <person name="de Beer Z.W."/>
            <person name="De Vos L."/>
            <person name="Chen L."/>
            <person name="Duong T.A."/>
            <person name="Gao Y."/>
            <person name="Hammerbacher A."/>
            <person name="Kikkert J.R."/>
            <person name="Li Y."/>
            <person name="Li H."/>
            <person name="Li K."/>
            <person name="Li Q."/>
            <person name="Liu X."/>
            <person name="Ma X."/>
            <person name="Naidoo K."/>
            <person name="Pethybridge S.J."/>
            <person name="Sun J."/>
            <person name="Steenkamp E.T."/>
            <person name="van der Nest M.A."/>
            <person name="van Wyk S."/>
            <person name="Wingfield M.J."/>
            <person name="Xiong C."/>
            <person name="Yue Q."/>
            <person name="Zhang X."/>
        </authorList>
    </citation>
    <scope>NUCLEOTIDE SEQUENCE [LARGE SCALE GENOMIC DNA]</scope>
    <source>
        <strain evidence="18 19">BP 5553</strain>
    </source>
</reference>
<dbReference type="InterPro" id="IPR011545">
    <property type="entry name" value="DEAD/DEAH_box_helicase_dom"/>
</dbReference>
<evidence type="ECO:0000256" key="10">
    <source>
        <dbReference type="ARBA" id="ARBA00023242"/>
    </source>
</evidence>
<dbReference type="InterPro" id="IPR027417">
    <property type="entry name" value="P-loop_NTPase"/>
</dbReference>
<dbReference type="GO" id="GO:0003724">
    <property type="term" value="F:RNA helicase activity"/>
    <property type="evidence" value="ECO:0007669"/>
    <property type="project" value="UniProtKB-EC"/>
</dbReference>
<evidence type="ECO:0000256" key="1">
    <source>
        <dbReference type="ARBA" id="ARBA00003706"/>
    </source>
</evidence>
<evidence type="ECO:0000256" key="13">
    <source>
        <dbReference type="PROSITE-ProRule" id="PRU00552"/>
    </source>
</evidence>
<dbReference type="SMART" id="SM00490">
    <property type="entry name" value="HELICc"/>
    <property type="match status" value="1"/>
</dbReference>
<dbReference type="GO" id="GO:0005634">
    <property type="term" value="C:nucleus"/>
    <property type="evidence" value="ECO:0007669"/>
    <property type="project" value="UniProtKB-SubCell"/>
</dbReference>
<gene>
    <name evidence="18" type="ORF">BP5553_04878</name>
</gene>
<dbReference type="SUPFAM" id="SSF52540">
    <property type="entry name" value="P-loop containing nucleoside triphosphate hydrolases"/>
    <property type="match status" value="2"/>
</dbReference>
<dbReference type="Pfam" id="PF00271">
    <property type="entry name" value="Helicase_C"/>
    <property type="match status" value="2"/>
</dbReference>
<dbReference type="PROSITE" id="PS51194">
    <property type="entry name" value="HELICASE_CTER"/>
    <property type="match status" value="1"/>
</dbReference>
<evidence type="ECO:0000256" key="14">
    <source>
        <dbReference type="SAM" id="MobiDB-lite"/>
    </source>
</evidence>
<organism evidence="18 19">
    <name type="scientific">Venustampulla echinocandica</name>
    <dbReference type="NCBI Taxonomy" id="2656787"/>
    <lineage>
        <taxon>Eukaryota</taxon>
        <taxon>Fungi</taxon>
        <taxon>Dikarya</taxon>
        <taxon>Ascomycota</taxon>
        <taxon>Pezizomycotina</taxon>
        <taxon>Leotiomycetes</taxon>
        <taxon>Helotiales</taxon>
        <taxon>Pleuroascaceae</taxon>
        <taxon>Venustampulla</taxon>
    </lineage>
</organism>
<dbReference type="GO" id="GO:0005524">
    <property type="term" value="F:ATP binding"/>
    <property type="evidence" value="ECO:0007669"/>
    <property type="project" value="UniProtKB-KW"/>
</dbReference>
<evidence type="ECO:0000313" key="18">
    <source>
        <dbReference type="EMBL" id="RDL37445.1"/>
    </source>
</evidence>
<accession>A0A370TPK5</accession>
<evidence type="ECO:0000313" key="19">
    <source>
        <dbReference type="Proteomes" id="UP000254866"/>
    </source>
</evidence>
<comment type="catalytic activity">
    <reaction evidence="12">
        <text>ATP + H2O = ADP + phosphate + H(+)</text>
        <dbReference type="Rhea" id="RHEA:13065"/>
        <dbReference type="ChEBI" id="CHEBI:15377"/>
        <dbReference type="ChEBI" id="CHEBI:15378"/>
        <dbReference type="ChEBI" id="CHEBI:30616"/>
        <dbReference type="ChEBI" id="CHEBI:43474"/>
        <dbReference type="ChEBI" id="CHEBI:456216"/>
        <dbReference type="EC" id="3.6.4.13"/>
    </reaction>
</comment>
<feature type="domain" description="Helicase C-terminal" evidence="16">
    <location>
        <begin position="243"/>
        <end position="474"/>
    </location>
</feature>
<keyword evidence="8" id="KW-0067">ATP-binding</keyword>
<dbReference type="STRING" id="2656787.A0A370TPK5"/>
<dbReference type="InterPro" id="IPR050079">
    <property type="entry name" value="DEAD_box_RNA_helicase"/>
</dbReference>
<dbReference type="SMART" id="SM00487">
    <property type="entry name" value="DEXDc"/>
    <property type="match status" value="1"/>
</dbReference>
<dbReference type="InterPro" id="IPR001650">
    <property type="entry name" value="Helicase_C-like"/>
</dbReference>
<evidence type="ECO:0000256" key="7">
    <source>
        <dbReference type="ARBA" id="ARBA00022806"/>
    </source>
</evidence>
<keyword evidence="9" id="KW-0694">RNA-binding</keyword>
<keyword evidence="19" id="KW-1185">Reference proteome</keyword>
<dbReference type="InterPro" id="IPR014001">
    <property type="entry name" value="Helicase_ATP-bd"/>
</dbReference>
<keyword evidence="7" id="KW-0347">Helicase</keyword>
<comment type="subcellular location">
    <subcellularLocation>
        <location evidence="2">Nucleus</location>
    </subcellularLocation>
</comment>
<dbReference type="GO" id="GO:0016787">
    <property type="term" value="F:hydrolase activity"/>
    <property type="evidence" value="ECO:0007669"/>
    <property type="project" value="UniProtKB-KW"/>
</dbReference>
<dbReference type="AlphaFoldDB" id="A0A370TPK5"/>
<dbReference type="PROSITE" id="PS51195">
    <property type="entry name" value="Q_MOTIF"/>
    <property type="match status" value="1"/>
</dbReference>
<comment type="caution">
    <text evidence="18">The sequence shown here is derived from an EMBL/GenBank/DDBJ whole genome shotgun (WGS) entry which is preliminary data.</text>
</comment>
<feature type="region of interest" description="Disordered" evidence="14">
    <location>
        <begin position="569"/>
        <end position="605"/>
    </location>
</feature>
<proteinExistence type="inferred from homology"/>
<comment type="function">
    <text evidence="1">ATP-binding RNA helicase involved in the biogenesis of 60S ribosomal subunits and is required for the normal formation of 25S and 5.8S rRNAs.</text>
</comment>
<feature type="domain" description="Helicase ATP-binding" evidence="15">
    <location>
        <begin position="55"/>
        <end position="232"/>
    </location>
</feature>
<feature type="short sequence motif" description="Q motif" evidence="13">
    <location>
        <begin position="24"/>
        <end position="52"/>
    </location>
</feature>